<proteinExistence type="predicted"/>
<dbReference type="Proteomes" id="UP000195442">
    <property type="component" value="Unassembled WGS sequence"/>
</dbReference>
<evidence type="ECO:0000256" key="1">
    <source>
        <dbReference type="SAM" id="Coils"/>
    </source>
</evidence>
<reference evidence="3" key="1">
    <citation type="submission" date="2017-02" db="EMBL/GenBank/DDBJ databases">
        <authorList>
            <person name="Daims H."/>
        </authorList>
    </citation>
    <scope>NUCLEOTIDE SEQUENCE [LARGE SCALE GENOMIC DNA]</scope>
</reference>
<sequence length="117" mass="13013">MVDVLSALENDAAQLQAQNDAAQVALENVELNRQQFQLGAVSYLPLLDAERSYQQIRVGQIKAQALRLADTAALFQSLGGGWWNRPEISAPKKPVKKTKSAMPWLDPIKETLQEIQK</sequence>
<keyword evidence="1" id="KW-0175">Coiled coil</keyword>
<gene>
    <name evidence="2" type="ORF">CRENPOLYSF2_1460001</name>
</gene>
<dbReference type="AlphaFoldDB" id="A0A1R4H1H3"/>
<keyword evidence="3" id="KW-1185">Reference proteome</keyword>
<name>A0A1R4H1H3_9GAMM</name>
<dbReference type="Gene3D" id="1.20.1600.10">
    <property type="entry name" value="Outer membrane efflux proteins (OEP)"/>
    <property type="match status" value="1"/>
</dbReference>
<dbReference type="SUPFAM" id="SSF56954">
    <property type="entry name" value="Outer membrane efflux proteins (OEP)"/>
    <property type="match status" value="1"/>
</dbReference>
<dbReference type="EMBL" id="FUKJ01000053">
    <property type="protein sequence ID" value="SJM90084.1"/>
    <property type="molecule type" value="Genomic_DNA"/>
</dbReference>
<accession>A0A1R4H1H3</accession>
<evidence type="ECO:0000313" key="3">
    <source>
        <dbReference type="Proteomes" id="UP000195442"/>
    </source>
</evidence>
<dbReference type="GO" id="GO:0015562">
    <property type="term" value="F:efflux transmembrane transporter activity"/>
    <property type="evidence" value="ECO:0007669"/>
    <property type="project" value="InterPro"/>
</dbReference>
<feature type="coiled-coil region" evidence="1">
    <location>
        <begin position="5"/>
        <end position="32"/>
    </location>
</feature>
<dbReference type="PANTHER" id="PTHR30203:SF33">
    <property type="entry name" value="BLR4455 PROTEIN"/>
    <property type="match status" value="1"/>
</dbReference>
<dbReference type="InterPro" id="IPR010131">
    <property type="entry name" value="MdtP/NodT-like"/>
</dbReference>
<protein>
    <submittedName>
        <fullName evidence="2">Uncharacterized protein</fullName>
    </submittedName>
</protein>
<dbReference type="PANTHER" id="PTHR30203">
    <property type="entry name" value="OUTER MEMBRANE CATION EFFLUX PROTEIN"/>
    <property type="match status" value="1"/>
</dbReference>
<evidence type="ECO:0000313" key="2">
    <source>
        <dbReference type="EMBL" id="SJM90084.1"/>
    </source>
</evidence>
<organism evidence="2 3">
    <name type="scientific">Crenothrix polyspora</name>
    <dbReference type="NCBI Taxonomy" id="360316"/>
    <lineage>
        <taxon>Bacteria</taxon>
        <taxon>Pseudomonadati</taxon>
        <taxon>Pseudomonadota</taxon>
        <taxon>Gammaproteobacteria</taxon>
        <taxon>Methylococcales</taxon>
        <taxon>Crenotrichaceae</taxon>
        <taxon>Crenothrix</taxon>
    </lineage>
</organism>